<keyword evidence="6 11" id="KW-0732">Signal</keyword>
<evidence type="ECO:0000256" key="7">
    <source>
        <dbReference type="ARBA" id="ARBA00023065"/>
    </source>
</evidence>
<dbReference type="PANTHER" id="PTHR34501">
    <property type="entry name" value="PROTEIN YDDL-RELATED"/>
    <property type="match status" value="1"/>
</dbReference>
<evidence type="ECO:0000256" key="1">
    <source>
        <dbReference type="ARBA" id="ARBA00004571"/>
    </source>
</evidence>
<dbReference type="InterPro" id="IPR050298">
    <property type="entry name" value="Gram-neg_bact_OMP"/>
</dbReference>
<name>A0A7Z2VZV7_9BURK</name>
<evidence type="ECO:0000256" key="5">
    <source>
        <dbReference type="ARBA" id="ARBA00022692"/>
    </source>
</evidence>
<evidence type="ECO:0000256" key="4">
    <source>
        <dbReference type="ARBA" id="ARBA00022452"/>
    </source>
</evidence>
<dbReference type="Proteomes" id="UP000502415">
    <property type="component" value="Chromosome"/>
</dbReference>
<keyword evidence="5" id="KW-0812">Transmembrane</keyword>
<dbReference type="GO" id="GO:0006811">
    <property type="term" value="P:monoatomic ion transport"/>
    <property type="evidence" value="ECO:0007669"/>
    <property type="project" value="UniProtKB-KW"/>
</dbReference>
<dbReference type="Pfam" id="PF13609">
    <property type="entry name" value="Porin_4"/>
    <property type="match status" value="1"/>
</dbReference>
<evidence type="ECO:0000256" key="8">
    <source>
        <dbReference type="ARBA" id="ARBA00023114"/>
    </source>
</evidence>
<keyword evidence="14" id="KW-1185">Reference proteome</keyword>
<keyword evidence="3" id="KW-0813">Transport</keyword>
<keyword evidence="10" id="KW-0998">Cell outer membrane</keyword>
<dbReference type="KEGG" id="mfy:HH212_21445"/>
<sequence>MTQFIIARKTVLAAAALACLANAAQAETTLGELANLKVDTTIYGFLNGQLESVRATGGATPYDSRGRVSDGNSRLGFRGNIGVTDDLKGVWQIEAALNNFDQGGVNNRGESTSLTSRNTYVGIESARFGTFVVGNNDSVYRSLIGSGGELGGNLGLTVRGLDVWNNTSAQLSGNADSIFSRGEARYKNSAHYLSPVVYGLQVGASYGFDESQDSNTDRGRWSVAAKYVWGPLSLGLGYDRQNNTGVNTTALVEGIGFRTMDSSGVNTSFAKAVATYRLPTHTTIGLGFEQGKYGYEDAPVPTAGSFYTGVTYGSMKQNAVMASVTQQVGRATVMASAGKLFDLRNATFARAGDYRANQYSLGAIYDLNRYLSPYVYYTKIRNGSQQSVNLGQSPIYSNNSGSEDAFLAPGNSPRAFGIGLIARF</sequence>
<dbReference type="PANTHER" id="PTHR34501:SF9">
    <property type="entry name" value="MAJOR OUTER MEMBRANE PROTEIN P.IA"/>
    <property type="match status" value="1"/>
</dbReference>
<dbReference type="GO" id="GO:0015288">
    <property type="term" value="F:porin activity"/>
    <property type="evidence" value="ECO:0007669"/>
    <property type="project" value="UniProtKB-KW"/>
</dbReference>
<accession>A0A7Z2VZV7</accession>
<dbReference type="EMBL" id="CP051685">
    <property type="protein sequence ID" value="QJE02269.1"/>
    <property type="molecule type" value="Genomic_DNA"/>
</dbReference>
<protein>
    <submittedName>
        <fullName evidence="13">Porin</fullName>
    </submittedName>
</protein>
<evidence type="ECO:0000256" key="9">
    <source>
        <dbReference type="ARBA" id="ARBA00023136"/>
    </source>
</evidence>
<dbReference type="InterPro" id="IPR023614">
    <property type="entry name" value="Porin_dom_sf"/>
</dbReference>
<evidence type="ECO:0000313" key="13">
    <source>
        <dbReference type="EMBL" id="QJE02269.1"/>
    </source>
</evidence>
<dbReference type="CDD" id="cd00342">
    <property type="entry name" value="gram_neg_porins"/>
    <property type="match status" value="1"/>
</dbReference>
<evidence type="ECO:0000313" key="14">
    <source>
        <dbReference type="Proteomes" id="UP000502415"/>
    </source>
</evidence>
<dbReference type="SUPFAM" id="SSF56935">
    <property type="entry name" value="Porins"/>
    <property type="match status" value="1"/>
</dbReference>
<feature type="signal peptide" evidence="11">
    <location>
        <begin position="1"/>
        <end position="26"/>
    </location>
</feature>
<evidence type="ECO:0000259" key="12">
    <source>
        <dbReference type="Pfam" id="PF13609"/>
    </source>
</evidence>
<keyword evidence="9" id="KW-0472">Membrane</keyword>
<keyword evidence="8" id="KW-0626">Porin</keyword>
<proteinExistence type="predicted"/>
<keyword evidence="4" id="KW-1134">Transmembrane beta strand</keyword>
<feature type="chain" id="PRO_5031391654" evidence="11">
    <location>
        <begin position="27"/>
        <end position="424"/>
    </location>
</feature>
<evidence type="ECO:0000256" key="10">
    <source>
        <dbReference type="ARBA" id="ARBA00023237"/>
    </source>
</evidence>
<dbReference type="GO" id="GO:0009279">
    <property type="term" value="C:cell outer membrane"/>
    <property type="evidence" value="ECO:0007669"/>
    <property type="project" value="UniProtKB-SubCell"/>
</dbReference>
<evidence type="ECO:0000256" key="11">
    <source>
        <dbReference type="SAM" id="SignalP"/>
    </source>
</evidence>
<keyword evidence="7" id="KW-0406">Ion transport</keyword>
<dbReference type="Gene3D" id="2.40.160.10">
    <property type="entry name" value="Porin"/>
    <property type="match status" value="1"/>
</dbReference>
<organism evidence="13 14">
    <name type="scientific">Massilia forsythiae</name>
    <dbReference type="NCBI Taxonomy" id="2728020"/>
    <lineage>
        <taxon>Bacteria</taxon>
        <taxon>Pseudomonadati</taxon>
        <taxon>Pseudomonadota</taxon>
        <taxon>Betaproteobacteria</taxon>
        <taxon>Burkholderiales</taxon>
        <taxon>Oxalobacteraceae</taxon>
        <taxon>Telluria group</taxon>
        <taxon>Massilia</taxon>
    </lineage>
</organism>
<dbReference type="GO" id="GO:0046930">
    <property type="term" value="C:pore complex"/>
    <property type="evidence" value="ECO:0007669"/>
    <property type="project" value="UniProtKB-KW"/>
</dbReference>
<comment type="subunit">
    <text evidence="2">Homotrimer.</text>
</comment>
<dbReference type="InterPro" id="IPR033900">
    <property type="entry name" value="Gram_neg_porin_domain"/>
</dbReference>
<evidence type="ECO:0000256" key="2">
    <source>
        <dbReference type="ARBA" id="ARBA00011233"/>
    </source>
</evidence>
<feature type="domain" description="Porin" evidence="12">
    <location>
        <begin position="13"/>
        <end position="383"/>
    </location>
</feature>
<gene>
    <name evidence="13" type="ORF">HH212_21445</name>
</gene>
<evidence type="ECO:0000256" key="3">
    <source>
        <dbReference type="ARBA" id="ARBA00022448"/>
    </source>
</evidence>
<evidence type="ECO:0000256" key="6">
    <source>
        <dbReference type="ARBA" id="ARBA00022729"/>
    </source>
</evidence>
<dbReference type="RefSeq" id="WP_170204356.1">
    <property type="nucleotide sequence ID" value="NZ_CP051685.1"/>
</dbReference>
<dbReference type="AlphaFoldDB" id="A0A7Z2VZV7"/>
<reference evidence="13 14" key="1">
    <citation type="submission" date="2020-04" db="EMBL/GenBank/DDBJ databases">
        <title>Genome sequencing of novel species.</title>
        <authorList>
            <person name="Heo J."/>
            <person name="Kim S.-J."/>
            <person name="Kim J.-S."/>
            <person name="Hong S.-B."/>
            <person name="Kwon S.-W."/>
        </authorList>
    </citation>
    <scope>NUCLEOTIDE SEQUENCE [LARGE SCALE GENOMIC DNA]</scope>
    <source>
        <strain evidence="13 14">GN2-R2</strain>
    </source>
</reference>
<comment type="subcellular location">
    <subcellularLocation>
        <location evidence="1">Cell outer membrane</location>
        <topology evidence="1">Multi-pass membrane protein</topology>
    </subcellularLocation>
</comment>